<dbReference type="InterPro" id="IPR029058">
    <property type="entry name" value="AB_hydrolase_fold"/>
</dbReference>
<proteinExistence type="predicted"/>
<dbReference type="Gene3D" id="3.40.50.1820">
    <property type="entry name" value="alpha/beta hydrolase"/>
    <property type="match status" value="1"/>
</dbReference>
<keyword evidence="2" id="KW-0614">Plasmid</keyword>
<reference evidence="2 3" key="2">
    <citation type="journal article" date="2009" name="Appl. Environ. Microbiol.">
        <title>Rhizobium sp. strain NGR234 possesses a remarkable number of secretion systems.</title>
        <authorList>
            <person name="Schmeisser C."/>
            <person name="Liesegang H."/>
            <person name="Krysciak D."/>
            <person name="Bakkou N."/>
            <person name="Le Quere A."/>
            <person name="Wollherr A."/>
            <person name="Heinemeyer I."/>
            <person name="Morgenstern B."/>
            <person name="Pommerening-Roeser A."/>
            <person name="Flores M."/>
            <person name="Palacios R."/>
            <person name="Brenner S."/>
            <person name="Gottschalk G."/>
            <person name="Schmitz R.A."/>
            <person name="Broughton W.J."/>
            <person name="Perret X."/>
            <person name="Strittmatter A.W."/>
            <person name="Streit W.R."/>
        </authorList>
    </citation>
    <scope>NUCLEOTIDE SEQUENCE [LARGE SCALE GENOMIC DNA]</scope>
    <source>
        <strain evidence="3">NBRC 101917 / NGR234</strain>
    </source>
</reference>
<accession>C3KPF9</accession>
<dbReference type="PANTHER" id="PTHR36513:SF1">
    <property type="entry name" value="TRANSMEMBRANE PROTEIN"/>
    <property type="match status" value="1"/>
</dbReference>
<dbReference type="PATRIC" id="fig|394.7.peg.950"/>
<name>C3KPF9_SINFN</name>
<dbReference type="AlphaFoldDB" id="C3KPF9"/>
<feature type="region of interest" description="Disordered" evidence="1">
    <location>
        <begin position="52"/>
        <end position="79"/>
    </location>
</feature>
<dbReference type="ESTHER" id="rhisn-q6w1e1">
    <property type="family name" value="Duf_900"/>
</dbReference>
<gene>
    <name evidence="2" type="ordered locus">NGR_b05050</name>
</gene>
<evidence type="ECO:0000256" key="1">
    <source>
        <dbReference type="SAM" id="MobiDB-lite"/>
    </source>
</evidence>
<dbReference type="Pfam" id="PF05990">
    <property type="entry name" value="DUF900"/>
    <property type="match status" value="1"/>
</dbReference>
<keyword evidence="3" id="KW-1185">Reference proteome</keyword>
<evidence type="ECO:0000313" key="2">
    <source>
        <dbReference type="EMBL" id="ACP21967.1"/>
    </source>
</evidence>
<dbReference type="PANTHER" id="PTHR36513">
    <property type="entry name" value="ABC TRANSMEMBRANE TYPE-1 DOMAIN-CONTAINING PROTEIN"/>
    <property type="match status" value="1"/>
</dbReference>
<evidence type="ECO:0000313" key="3">
    <source>
        <dbReference type="Proteomes" id="UP000001054"/>
    </source>
</evidence>
<dbReference type="EMBL" id="CP000874">
    <property type="protein sequence ID" value="ACP21967.1"/>
    <property type="molecule type" value="Genomic_DNA"/>
</dbReference>
<dbReference type="SUPFAM" id="SSF53474">
    <property type="entry name" value="alpha/beta-Hydrolases"/>
    <property type="match status" value="1"/>
</dbReference>
<dbReference type="InterPro" id="IPR010297">
    <property type="entry name" value="DUF900_hydrolase"/>
</dbReference>
<organism evidence="2 3">
    <name type="scientific">Sinorhizobium fredii (strain NBRC 101917 / NGR234)</name>
    <dbReference type="NCBI Taxonomy" id="394"/>
    <lineage>
        <taxon>Bacteria</taxon>
        <taxon>Pseudomonadati</taxon>
        <taxon>Pseudomonadota</taxon>
        <taxon>Alphaproteobacteria</taxon>
        <taxon>Hyphomicrobiales</taxon>
        <taxon>Rhizobiaceae</taxon>
        <taxon>Sinorhizobium/Ensifer group</taxon>
        <taxon>Sinorhizobium</taxon>
    </lineage>
</organism>
<reference evidence="3" key="1">
    <citation type="journal article" date="2004" name="J. Bacteriol.">
        <title>An evolutionary hot spot: the pNGR234b replicon of Rhizobium sp. strain NGR234.</title>
        <authorList>
            <person name="Streit W.R."/>
            <person name="Schmitz R.A."/>
            <person name="Perret X."/>
            <person name="Staehelin C."/>
            <person name="Deakin W.J."/>
            <person name="Raasch C."/>
            <person name="Liesegang H."/>
            <person name="Broughton W.J."/>
        </authorList>
    </citation>
    <scope>NUCLEOTIDE SEQUENCE [LARGE SCALE GENOMIC DNA]</scope>
    <source>
        <strain evidence="3">NBRC 101917 / NGR234</strain>
    </source>
</reference>
<dbReference type="HOGENOM" id="CLU_030170_0_0_5"/>
<dbReference type="KEGG" id="rhi:NGR_b05050"/>
<feature type="compositionally biased region" description="Basic and acidic residues" evidence="1">
    <location>
        <begin position="70"/>
        <end position="79"/>
    </location>
</feature>
<protein>
    <recommendedName>
        <fullName evidence="4">Lipoprotein</fullName>
    </recommendedName>
</protein>
<evidence type="ECO:0008006" key="4">
    <source>
        <dbReference type="Google" id="ProtNLM"/>
    </source>
</evidence>
<dbReference type="OrthoDB" id="9797755at2"/>
<sequence length="457" mass="49853">MGRFQLARLTRTDLCPYEAQVHHPSLLWKFCGTRFWRAGRGCSRHVLVGSLRQPPDGRASTGNRLTGRQPGRDAGCDHARSIGKSRRDVSGERALAPAFAEITVSVPPTGVRKAGEVAWPRRLPPNPSTDFATLKAEQIDRTAAEQWLSNSVRKSPDRSVLVFIHGFNNHFEDAVFRFAQIVHDSGAHSTPVLATWPSRGSLLAYGYDRESTNYTRNAVERLFQYLARDPEVKEVAILAHSMGNWLALESLRQMAIRNDGLPAKFKNVMLAAPDVDVDVFRSQIADMGKQRPRFTLFVSRDDRALAVSRRVWGNVSRLGAIDPEQSPYWEELAANNIAVIDLTKIQAGDRLHHSKFAESPEIVQLIGTRLSAGQTLTDSRLGLGDHIVAATAGAAHAVGTTAGLVVAAPAAIVDQNTRQNYAHHVEALVGPAGQATGITTDATCNGRNQAKAASCAR</sequence>
<dbReference type="Proteomes" id="UP000001054">
    <property type="component" value="Plasmid pNGR234b"/>
</dbReference>
<geneLocation type="plasmid" evidence="3">
    <name>sym pNGR234b</name>
</geneLocation>